<sequence>MTTYARGPDNANVDRCCRRKRCQQCYKCRTMVELLVECYHVLCTQWDEGRLLLNIQAMDAPANRIEMLEDEEVPEADPAVHILNDFNFRMVTVAGGFAINNDGIEPSDEGGSSIGHQWQLVDGYMSAIAALKAVLDSDTVDVDSKI</sequence>
<proteinExistence type="predicted"/>
<dbReference type="EMBL" id="MU002033">
    <property type="protein sequence ID" value="KAF2791174.1"/>
    <property type="molecule type" value="Genomic_DNA"/>
</dbReference>
<name>A0A6A6X4T6_9PLEO</name>
<accession>A0A6A6X4T6</accession>
<reference evidence="1" key="1">
    <citation type="journal article" date="2020" name="Stud. Mycol.">
        <title>101 Dothideomycetes genomes: a test case for predicting lifestyles and emergence of pathogens.</title>
        <authorList>
            <person name="Haridas S."/>
            <person name="Albert R."/>
            <person name="Binder M."/>
            <person name="Bloem J."/>
            <person name="Labutti K."/>
            <person name="Salamov A."/>
            <person name="Andreopoulos B."/>
            <person name="Baker S."/>
            <person name="Barry K."/>
            <person name="Bills G."/>
            <person name="Bluhm B."/>
            <person name="Cannon C."/>
            <person name="Castanera R."/>
            <person name="Culley D."/>
            <person name="Daum C."/>
            <person name="Ezra D."/>
            <person name="Gonzalez J."/>
            <person name="Henrissat B."/>
            <person name="Kuo A."/>
            <person name="Liang C."/>
            <person name="Lipzen A."/>
            <person name="Lutzoni F."/>
            <person name="Magnuson J."/>
            <person name="Mondo S."/>
            <person name="Nolan M."/>
            <person name="Ohm R."/>
            <person name="Pangilinan J."/>
            <person name="Park H.-J."/>
            <person name="Ramirez L."/>
            <person name="Alfaro M."/>
            <person name="Sun H."/>
            <person name="Tritt A."/>
            <person name="Yoshinaga Y."/>
            <person name="Zwiers L.-H."/>
            <person name="Turgeon B."/>
            <person name="Goodwin S."/>
            <person name="Spatafora J."/>
            <person name="Crous P."/>
            <person name="Grigoriev I."/>
        </authorList>
    </citation>
    <scope>NUCLEOTIDE SEQUENCE</scope>
    <source>
        <strain evidence="1">CBS 109.77</strain>
    </source>
</reference>
<evidence type="ECO:0000313" key="1">
    <source>
        <dbReference type="EMBL" id="KAF2791174.1"/>
    </source>
</evidence>
<dbReference type="Proteomes" id="UP000799757">
    <property type="component" value="Unassembled WGS sequence"/>
</dbReference>
<organism evidence="1 2">
    <name type="scientific">Melanomma pulvis-pyrius CBS 109.77</name>
    <dbReference type="NCBI Taxonomy" id="1314802"/>
    <lineage>
        <taxon>Eukaryota</taxon>
        <taxon>Fungi</taxon>
        <taxon>Dikarya</taxon>
        <taxon>Ascomycota</taxon>
        <taxon>Pezizomycotina</taxon>
        <taxon>Dothideomycetes</taxon>
        <taxon>Pleosporomycetidae</taxon>
        <taxon>Pleosporales</taxon>
        <taxon>Melanommataceae</taxon>
        <taxon>Melanomma</taxon>
    </lineage>
</organism>
<protein>
    <submittedName>
        <fullName evidence="1">Uncharacterized protein</fullName>
    </submittedName>
</protein>
<dbReference type="AlphaFoldDB" id="A0A6A6X4T6"/>
<gene>
    <name evidence="1" type="ORF">K505DRAFT_339783</name>
</gene>
<evidence type="ECO:0000313" key="2">
    <source>
        <dbReference type="Proteomes" id="UP000799757"/>
    </source>
</evidence>
<keyword evidence="2" id="KW-1185">Reference proteome</keyword>